<accession>A0ACC2W9Q0</accession>
<gene>
    <name evidence="1" type="ORF">QFC19_002687</name>
</gene>
<keyword evidence="2" id="KW-1185">Reference proteome</keyword>
<reference evidence="1" key="1">
    <citation type="submission" date="2023-04" db="EMBL/GenBank/DDBJ databases">
        <title>Draft Genome sequencing of Naganishia species isolated from polar environments using Oxford Nanopore Technology.</title>
        <authorList>
            <person name="Leo P."/>
            <person name="Venkateswaran K."/>
        </authorList>
    </citation>
    <scope>NUCLEOTIDE SEQUENCE</scope>
    <source>
        <strain evidence="1">MNA-CCFEE 5261</strain>
    </source>
</reference>
<comment type="caution">
    <text evidence="1">The sequence shown here is derived from an EMBL/GenBank/DDBJ whole genome shotgun (WGS) entry which is preliminary data.</text>
</comment>
<dbReference type="EMBL" id="JASBWR010000023">
    <property type="protein sequence ID" value="KAJ9107944.1"/>
    <property type="molecule type" value="Genomic_DNA"/>
</dbReference>
<evidence type="ECO:0000313" key="1">
    <source>
        <dbReference type="EMBL" id="KAJ9107944.1"/>
    </source>
</evidence>
<proteinExistence type="predicted"/>
<sequence length="132" mass="14343">MLIEEARAEQVDPGTSTTGMEIETDRGTVESETMLMDLAVGKGISIVIKAPLVALVALVGDPVMEGTEMIREIGTTETMEGLVLMTGEDDPILDHDHPFLMAFPDGIDEIPDHLFVDREAVRLAVQEVEADH</sequence>
<dbReference type="Proteomes" id="UP001241377">
    <property type="component" value="Unassembled WGS sequence"/>
</dbReference>
<evidence type="ECO:0000313" key="2">
    <source>
        <dbReference type="Proteomes" id="UP001241377"/>
    </source>
</evidence>
<organism evidence="1 2">
    <name type="scientific">Naganishia cerealis</name>
    <dbReference type="NCBI Taxonomy" id="610337"/>
    <lineage>
        <taxon>Eukaryota</taxon>
        <taxon>Fungi</taxon>
        <taxon>Dikarya</taxon>
        <taxon>Basidiomycota</taxon>
        <taxon>Agaricomycotina</taxon>
        <taxon>Tremellomycetes</taxon>
        <taxon>Filobasidiales</taxon>
        <taxon>Filobasidiaceae</taxon>
        <taxon>Naganishia</taxon>
    </lineage>
</organism>
<protein>
    <submittedName>
        <fullName evidence="1">Uncharacterized protein</fullName>
    </submittedName>
</protein>
<name>A0ACC2W9Q0_9TREE</name>